<dbReference type="Proteomes" id="UP000510621">
    <property type="component" value="Chromosome"/>
</dbReference>
<evidence type="ECO:0000313" key="3">
    <source>
        <dbReference type="Proteomes" id="UP000510621"/>
    </source>
</evidence>
<keyword evidence="1" id="KW-0472">Membrane</keyword>
<evidence type="ECO:0000313" key="2">
    <source>
        <dbReference type="EMBL" id="QLQ31690.1"/>
    </source>
</evidence>
<keyword evidence="3" id="KW-1185">Reference proteome</keyword>
<reference evidence="2" key="1">
    <citation type="submission" date="2020-06" db="EMBL/GenBank/DDBJ databases">
        <title>Analysis procedures for assessing recovery of high quality, complete, closed genomes from Nanopore long read metagenome sequencing.</title>
        <authorList>
            <person name="Bessarab I."/>
            <person name="Arumugam K."/>
            <person name="Haryono M."/>
            <person name="Liu X."/>
            <person name="Roy S."/>
            <person name="Zuniga-Montanez R.E."/>
            <person name="Qiu G."/>
            <person name="Drautz-Moses D.I."/>
            <person name="Law Y.Y."/>
            <person name="Wuertz S."/>
            <person name="Lauro F.M."/>
            <person name="Huson D.H."/>
            <person name="Williams R.B."/>
        </authorList>
    </citation>
    <scope>NUCLEOTIDE SEQUENCE [LARGE SCALE GENOMIC DNA]</scope>
    <source>
        <strain evidence="2">SSD2</strain>
    </source>
</reference>
<keyword evidence="1" id="KW-0812">Transmembrane</keyword>
<dbReference type="EMBL" id="CP059265">
    <property type="protein sequence ID" value="QLQ31690.1"/>
    <property type="molecule type" value="Genomic_DNA"/>
</dbReference>
<accession>A0A7L6ARH3</accession>
<name>A0A7L6ARH3_9GAMM</name>
<gene>
    <name evidence="2" type="ORF">HZT40_08915</name>
</gene>
<evidence type="ECO:0000256" key="1">
    <source>
        <dbReference type="SAM" id="Phobius"/>
    </source>
</evidence>
<proteinExistence type="predicted"/>
<dbReference type="KEGG" id="this:HZT40_08915"/>
<keyword evidence="1" id="KW-1133">Transmembrane helix</keyword>
<organism evidence="2 3">
    <name type="scientific">Candidatus Thiothrix singaporensis</name>
    <dbReference type="NCBI Taxonomy" id="2799669"/>
    <lineage>
        <taxon>Bacteria</taxon>
        <taxon>Pseudomonadati</taxon>
        <taxon>Pseudomonadota</taxon>
        <taxon>Gammaproteobacteria</taxon>
        <taxon>Thiotrichales</taxon>
        <taxon>Thiotrichaceae</taxon>
        <taxon>Thiothrix</taxon>
    </lineage>
</organism>
<dbReference type="AlphaFoldDB" id="A0A7L6ARH3"/>
<protein>
    <submittedName>
        <fullName evidence="2">Uncharacterized protein</fullName>
    </submittedName>
</protein>
<sequence>MMLKNRTGLPAIIKQANDMQILISARMLSAILMALILLLSLGWTTLI</sequence>
<feature type="transmembrane region" description="Helical" evidence="1">
    <location>
        <begin position="21"/>
        <end position="43"/>
    </location>
</feature>